<proteinExistence type="predicted"/>
<dbReference type="OMA" id="WAPWKLP"/>
<dbReference type="PANTHER" id="PTHR46733:SF9">
    <property type="entry name" value="OS09G0345500 PROTEIN"/>
    <property type="match status" value="1"/>
</dbReference>
<evidence type="ECO:0000256" key="1">
    <source>
        <dbReference type="ARBA" id="ARBA00023016"/>
    </source>
</evidence>
<keyword evidence="3" id="KW-1185">Reference proteome</keyword>
<evidence type="ECO:0000313" key="3">
    <source>
        <dbReference type="Proteomes" id="UP000298652"/>
    </source>
</evidence>
<name>A0A4U6VKW8_SETVI</name>
<dbReference type="GO" id="GO:0009408">
    <property type="term" value="P:response to heat"/>
    <property type="evidence" value="ECO:0007669"/>
    <property type="project" value="InterPro"/>
</dbReference>
<dbReference type="EMBL" id="CM016554">
    <property type="protein sequence ID" value="TKW29234.1"/>
    <property type="molecule type" value="Genomic_DNA"/>
</dbReference>
<sequence length="188" mass="20679">MSMMMSSYTLPSLVPAAPPRAPEKFSPAALQLRKQRAAAVASPGAALPWAPWKLPRALRLACHAQPPYDIPPSALVTHKTGNHRTWKINDDDDRITLEFDVGYKTEEGKLEVATTKDQALLIIRYTGDRGDDSPATSLDARLLMPPGYDGNKVMKAEILPNGWLEVVIAKPKQEPVNIKVTKQNKTDS</sequence>
<evidence type="ECO:0000313" key="2">
    <source>
        <dbReference type="EMBL" id="TKW29234.1"/>
    </source>
</evidence>
<dbReference type="PANTHER" id="PTHR46733">
    <property type="entry name" value="26.5 KDA HEAT SHOCK PROTEIN, MITOCHONDRIAL"/>
    <property type="match status" value="1"/>
</dbReference>
<evidence type="ECO:0008006" key="4">
    <source>
        <dbReference type="Google" id="ProtNLM"/>
    </source>
</evidence>
<dbReference type="InterPro" id="IPR044587">
    <property type="entry name" value="HSP21-like"/>
</dbReference>
<dbReference type="AlphaFoldDB" id="A0A4U6VKW8"/>
<keyword evidence="1" id="KW-0346">Stress response</keyword>
<dbReference type="Gramene" id="TKW29234">
    <property type="protein sequence ID" value="TKW29234"/>
    <property type="gene ID" value="SEVIR_3G382800v2"/>
</dbReference>
<gene>
    <name evidence="2" type="ORF">SEVIR_3G382800v2</name>
</gene>
<dbReference type="Proteomes" id="UP000298652">
    <property type="component" value="Chromosome 3"/>
</dbReference>
<reference evidence="2" key="1">
    <citation type="submission" date="2019-03" db="EMBL/GenBank/DDBJ databases">
        <title>WGS assembly of Setaria viridis.</title>
        <authorList>
            <person name="Huang P."/>
            <person name="Jenkins J."/>
            <person name="Grimwood J."/>
            <person name="Barry K."/>
            <person name="Healey A."/>
            <person name="Mamidi S."/>
            <person name="Sreedasyam A."/>
            <person name="Shu S."/>
            <person name="Feldman M."/>
            <person name="Wu J."/>
            <person name="Yu Y."/>
            <person name="Chen C."/>
            <person name="Johnson J."/>
            <person name="Rokhsar D."/>
            <person name="Baxter I."/>
            <person name="Schmutz J."/>
            <person name="Brutnell T."/>
            <person name="Kellogg E."/>
        </authorList>
    </citation>
    <scope>NUCLEOTIDE SEQUENCE [LARGE SCALE GENOMIC DNA]</scope>
</reference>
<organism evidence="2 3">
    <name type="scientific">Setaria viridis</name>
    <name type="common">Green bristlegrass</name>
    <name type="synonym">Setaria italica subsp. viridis</name>
    <dbReference type="NCBI Taxonomy" id="4556"/>
    <lineage>
        <taxon>Eukaryota</taxon>
        <taxon>Viridiplantae</taxon>
        <taxon>Streptophyta</taxon>
        <taxon>Embryophyta</taxon>
        <taxon>Tracheophyta</taxon>
        <taxon>Spermatophyta</taxon>
        <taxon>Magnoliopsida</taxon>
        <taxon>Liliopsida</taxon>
        <taxon>Poales</taxon>
        <taxon>Poaceae</taxon>
        <taxon>PACMAD clade</taxon>
        <taxon>Panicoideae</taxon>
        <taxon>Panicodae</taxon>
        <taxon>Paniceae</taxon>
        <taxon>Cenchrinae</taxon>
        <taxon>Setaria</taxon>
    </lineage>
</organism>
<accession>A0A4U6VKW8</accession>
<protein>
    <recommendedName>
        <fullName evidence="4">SHSP domain-containing protein</fullName>
    </recommendedName>
</protein>